<dbReference type="PANTHER" id="PTHR43080:SF2">
    <property type="entry name" value="CBS DOMAIN-CONTAINING PROTEIN"/>
    <property type="match status" value="1"/>
</dbReference>
<evidence type="ECO:0000259" key="3">
    <source>
        <dbReference type="PROSITE" id="PS51371"/>
    </source>
</evidence>
<dbReference type="InterPro" id="IPR046342">
    <property type="entry name" value="CBS_dom_sf"/>
</dbReference>
<dbReference type="SUPFAM" id="SSF54631">
    <property type="entry name" value="CBS-domain pair"/>
    <property type="match status" value="1"/>
</dbReference>
<evidence type="ECO:0000256" key="2">
    <source>
        <dbReference type="PROSITE-ProRule" id="PRU00703"/>
    </source>
</evidence>
<dbReference type="PANTHER" id="PTHR43080">
    <property type="entry name" value="CBS DOMAIN-CONTAINING PROTEIN CBSX3, MITOCHONDRIAL"/>
    <property type="match status" value="1"/>
</dbReference>
<dbReference type="CDD" id="cd04623">
    <property type="entry name" value="CBS_pair_bac_euk"/>
    <property type="match status" value="1"/>
</dbReference>
<dbReference type="RefSeq" id="WP_183857859.1">
    <property type="nucleotide sequence ID" value="NZ_JACHOO010000008.1"/>
</dbReference>
<gene>
    <name evidence="4" type="ORF">GGQ63_003498</name>
</gene>
<feature type="domain" description="CBS" evidence="3">
    <location>
        <begin position="76"/>
        <end position="135"/>
    </location>
</feature>
<keyword evidence="1 2" id="KW-0129">CBS domain</keyword>
<dbReference type="InterPro" id="IPR000644">
    <property type="entry name" value="CBS_dom"/>
</dbReference>
<proteinExistence type="predicted"/>
<dbReference type="PROSITE" id="PS51371">
    <property type="entry name" value="CBS"/>
    <property type="match status" value="2"/>
</dbReference>
<protein>
    <submittedName>
        <fullName evidence="4">CBS domain-containing protein</fullName>
    </submittedName>
</protein>
<reference evidence="4 5" key="1">
    <citation type="submission" date="2020-08" db="EMBL/GenBank/DDBJ databases">
        <title>Genomic Encyclopedia of Type Strains, Phase IV (KMG-IV): sequencing the most valuable type-strain genomes for metagenomic binning, comparative biology and taxonomic classification.</title>
        <authorList>
            <person name="Goeker M."/>
        </authorList>
    </citation>
    <scope>NUCLEOTIDE SEQUENCE [LARGE SCALE GENOMIC DNA]</scope>
    <source>
        <strain evidence="4 5">DSM 16268</strain>
    </source>
</reference>
<dbReference type="Pfam" id="PF00571">
    <property type="entry name" value="CBS"/>
    <property type="match status" value="2"/>
</dbReference>
<dbReference type="Gene3D" id="3.10.580.10">
    <property type="entry name" value="CBS-domain"/>
    <property type="match status" value="1"/>
</dbReference>
<feature type="domain" description="CBS" evidence="3">
    <location>
        <begin position="8"/>
        <end position="68"/>
    </location>
</feature>
<sequence>MIVAKILAHKGRDVFTTGTEMSVADAVRLLGAHRIGALVVVDAARRILGILSERDIVRTLAASGAAALDQPVRAVMTEKVVTCSENDTINEVMARMTKGRFRHLPVVENDLLVGLVSIGDVVKARIEAVEREADEMRAYIATA</sequence>
<evidence type="ECO:0000313" key="5">
    <source>
        <dbReference type="Proteomes" id="UP000523821"/>
    </source>
</evidence>
<name>A0A7W9FPI2_9HYPH</name>
<dbReference type="SMART" id="SM00116">
    <property type="entry name" value="CBS"/>
    <property type="match status" value="2"/>
</dbReference>
<evidence type="ECO:0000313" key="4">
    <source>
        <dbReference type="EMBL" id="MBB5754412.1"/>
    </source>
</evidence>
<keyword evidence="5" id="KW-1185">Reference proteome</keyword>
<accession>A0A7W9FPI2</accession>
<evidence type="ECO:0000256" key="1">
    <source>
        <dbReference type="ARBA" id="ARBA00023122"/>
    </source>
</evidence>
<dbReference type="Proteomes" id="UP000523821">
    <property type="component" value="Unassembled WGS sequence"/>
</dbReference>
<dbReference type="InterPro" id="IPR051257">
    <property type="entry name" value="Diverse_CBS-Domain"/>
</dbReference>
<dbReference type="InterPro" id="IPR044725">
    <property type="entry name" value="CBSX3_CBS_dom"/>
</dbReference>
<dbReference type="EMBL" id="JACHOO010000008">
    <property type="protein sequence ID" value="MBB5754412.1"/>
    <property type="molecule type" value="Genomic_DNA"/>
</dbReference>
<organism evidence="4 5">
    <name type="scientific">Prosthecomicrobium pneumaticum</name>
    <dbReference type="NCBI Taxonomy" id="81895"/>
    <lineage>
        <taxon>Bacteria</taxon>
        <taxon>Pseudomonadati</taxon>
        <taxon>Pseudomonadota</taxon>
        <taxon>Alphaproteobacteria</taxon>
        <taxon>Hyphomicrobiales</taxon>
        <taxon>Kaistiaceae</taxon>
        <taxon>Prosthecomicrobium</taxon>
    </lineage>
</organism>
<comment type="caution">
    <text evidence="4">The sequence shown here is derived from an EMBL/GenBank/DDBJ whole genome shotgun (WGS) entry which is preliminary data.</text>
</comment>
<dbReference type="AlphaFoldDB" id="A0A7W9FPI2"/>